<evidence type="ECO:0000256" key="1">
    <source>
        <dbReference type="ARBA" id="ARBA00004752"/>
    </source>
</evidence>
<proteinExistence type="inferred from homology"/>
<dbReference type="PANTHER" id="PTHR41533:SF2">
    <property type="entry name" value="BLR7131 PROTEIN"/>
    <property type="match status" value="1"/>
</dbReference>
<feature type="active site" description="Proton donor/acceptor" evidence="7">
    <location>
        <position position="319"/>
    </location>
</feature>
<evidence type="ECO:0000256" key="4">
    <source>
        <dbReference type="ARBA" id="ARBA00022960"/>
    </source>
</evidence>
<dbReference type="InterPro" id="IPR038063">
    <property type="entry name" value="Transpep_catalytic_dom"/>
</dbReference>
<evidence type="ECO:0000256" key="3">
    <source>
        <dbReference type="ARBA" id="ARBA00022679"/>
    </source>
</evidence>
<dbReference type="GO" id="GO:0016740">
    <property type="term" value="F:transferase activity"/>
    <property type="evidence" value="ECO:0007669"/>
    <property type="project" value="UniProtKB-KW"/>
</dbReference>
<comment type="caution">
    <text evidence="9">The sequence shown here is derived from an EMBL/GenBank/DDBJ whole genome shotgun (WGS) entry which is preliminary data.</text>
</comment>
<keyword evidence="5 7" id="KW-0573">Peptidoglycan synthesis</keyword>
<sequence length="424" mass="48293">MWLSLSTAFAAKVDTFYVDEFLRITESSPIWESPQFFQLLSNEVQLLANDGLLPHRYPLIEQDALLYQLKQHQAIPETIRFDVIHQYFRALTDLHYGPTLIAGVEPYLSYPEATRSISIDFNNILNFALSGMDDPAEAFALARPDYGPYQQLRATFEATERFGGLTEAQRLTVQINLERLRRLGHKVSEQMLLVDIAGAELMLFDGSPVPVLRQASQVGRTDRQTPLMWSEITHLTVNPFWTVPPTVYREDMLPQIRQDLGFLQDNQIQVLDFDGRPLNPASINWRNPGRILLRQSPGDLNELGRLVVRFPNNEAIFLHDTPSQGYFSQNMRALSSGCIRLQEAPELAHQLLSVSQTDAADQLDHLLSTGRTQELFLEQRIPVLLAYWTVELDADKGLSFRSDIYGLDEPMKQFFRDLAALEGS</sequence>
<dbReference type="GO" id="GO:0071555">
    <property type="term" value="P:cell wall organization"/>
    <property type="evidence" value="ECO:0007669"/>
    <property type="project" value="UniProtKB-UniRule"/>
</dbReference>
<protein>
    <recommendedName>
        <fullName evidence="8">L,D-TPase catalytic domain-containing protein</fullName>
    </recommendedName>
</protein>
<comment type="pathway">
    <text evidence="1 7">Cell wall biogenesis; peptidoglycan biosynthesis.</text>
</comment>
<dbReference type="CDD" id="cd16913">
    <property type="entry name" value="YkuD_like"/>
    <property type="match status" value="1"/>
</dbReference>
<keyword evidence="6 7" id="KW-0961">Cell wall biogenesis/degradation</keyword>
<dbReference type="GO" id="GO:0008360">
    <property type="term" value="P:regulation of cell shape"/>
    <property type="evidence" value="ECO:0007669"/>
    <property type="project" value="UniProtKB-UniRule"/>
</dbReference>
<feature type="domain" description="L,D-TPase catalytic" evidence="8">
    <location>
        <begin position="190"/>
        <end position="366"/>
    </location>
</feature>
<dbReference type="Pfam" id="PF03734">
    <property type="entry name" value="YkuD"/>
    <property type="match status" value="1"/>
</dbReference>
<dbReference type="Pfam" id="PF20142">
    <property type="entry name" value="Scaffold"/>
    <property type="match status" value="1"/>
</dbReference>
<dbReference type="InterPro" id="IPR045380">
    <property type="entry name" value="LD_TPept_scaffold_dom"/>
</dbReference>
<evidence type="ECO:0000259" key="8">
    <source>
        <dbReference type="PROSITE" id="PS52029"/>
    </source>
</evidence>
<evidence type="ECO:0000313" key="10">
    <source>
        <dbReference type="Proteomes" id="UP000027318"/>
    </source>
</evidence>
<evidence type="ECO:0000313" key="9">
    <source>
        <dbReference type="EMBL" id="KDE40908.1"/>
    </source>
</evidence>
<dbReference type="Proteomes" id="UP000027318">
    <property type="component" value="Unassembled WGS sequence"/>
</dbReference>
<keyword evidence="10" id="KW-1185">Reference proteome</keyword>
<dbReference type="SUPFAM" id="SSF141523">
    <property type="entry name" value="L,D-transpeptidase catalytic domain-like"/>
    <property type="match status" value="1"/>
</dbReference>
<keyword evidence="3" id="KW-0808">Transferase</keyword>
<organism evidence="9 10">
    <name type="scientific">Nitrincola lacisaponensis</name>
    <dbReference type="NCBI Taxonomy" id="267850"/>
    <lineage>
        <taxon>Bacteria</taxon>
        <taxon>Pseudomonadati</taxon>
        <taxon>Pseudomonadota</taxon>
        <taxon>Gammaproteobacteria</taxon>
        <taxon>Oceanospirillales</taxon>
        <taxon>Oceanospirillaceae</taxon>
        <taxon>Nitrincola</taxon>
    </lineage>
</organism>
<dbReference type="UniPathway" id="UPA00219"/>
<dbReference type="PANTHER" id="PTHR41533">
    <property type="entry name" value="L,D-TRANSPEPTIDASE HI_1667-RELATED"/>
    <property type="match status" value="1"/>
</dbReference>
<gene>
    <name evidence="9" type="ORF">ADINL_0557</name>
</gene>
<evidence type="ECO:0000256" key="6">
    <source>
        <dbReference type="ARBA" id="ARBA00023316"/>
    </source>
</evidence>
<dbReference type="PROSITE" id="PS52029">
    <property type="entry name" value="LD_TPASE"/>
    <property type="match status" value="1"/>
</dbReference>
<comment type="similarity">
    <text evidence="2">Belongs to the YkuD family.</text>
</comment>
<dbReference type="InterPro" id="IPR052905">
    <property type="entry name" value="LD-transpeptidase_YkuD-like"/>
</dbReference>
<dbReference type="AlphaFoldDB" id="A0A063Y3N1"/>
<dbReference type="InterPro" id="IPR005490">
    <property type="entry name" value="LD_TPept_cat_dom"/>
</dbReference>
<dbReference type="Gene3D" id="2.40.440.10">
    <property type="entry name" value="L,D-transpeptidase catalytic domain-like"/>
    <property type="match status" value="1"/>
</dbReference>
<evidence type="ECO:0000256" key="2">
    <source>
        <dbReference type="ARBA" id="ARBA00005992"/>
    </source>
</evidence>
<feature type="active site" description="Nucleophile" evidence="7">
    <location>
        <position position="338"/>
    </location>
</feature>
<dbReference type="STRING" id="267850.ADINL_0557"/>
<dbReference type="EMBL" id="JMSZ01000015">
    <property type="protein sequence ID" value="KDE40908.1"/>
    <property type="molecule type" value="Genomic_DNA"/>
</dbReference>
<evidence type="ECO:0000256" key="5">
    <source>
        <dbReference type="ARBA" id="ARBA00022984"/>
    </source>
</evidence>
<name>A0A063Y3N1_9GAMM</name>
<evidence type="ECO:0000256" key="7">
    <source>
        <dbReference type="PROSITE-ProRule" id="PRU01373"/>
    </source>
</evidence>
<reference evidence="9 10" key="1">
    <citation type="journal article" date="2005" name="Int. J. Syst. Evol. Microbiol.">
        <title>Nitrincola lacisaponensis gen. nov., sp. nov., a novel alkaliphilic bacterium isolated from an alkaline, saline lake.</title>
        <authorList>
            <person name="Dimitriu P.A."/>
            <person name="Shukla S.K."/>
            <person name="Conradt J."/>
            <person name="Marquez M.C."/>
            <person name="Ventosa A."/>
            <person name="Maglia A."/>
            <person name="Peyton B.M."/>
            <person name="Pinkart H.C."/>
            <person name="Mormile M.R."/>
        </authorList>
    </citation>
    <scope>NUCLEOTIDE SEQUENCE [LARGE SCALE GENOMIC DNA]</scope>
    <source>
        <strain evidence="9 10">4CA</strain>
    </source>
</reference>
<dbReference type="GO" id="GO:0009252">
    <property type="term" value="P:peptidoglycan biosynthetic process"/>
    <property type="evidence" value="ECO:0007669"/>
    <property type="project" value="UniProtKB-UniPathway"/>
</dbReference>
<accession>A0A063Y3N1</accession>
<keyword evidence="4 7" id="KW-0133">Cell shape</keyword>
<dbReference type="GO" id="GO:0004180">
    <property type="term" value="F:carboxypeptidase activity"/>
    <property type="evidence" value="ECO:0007669"/>
    <property type="project" value="UniProtKB-ARBA"/>
</dbReference>